<dbReference type="EMBL" id="MGFG01000019">
    <property type="protein sequence ID" value="OGM01053.1"/>
    <property type="molecule type" value="Genomic_DNA"/>
</dbReference>
<dbReference type="InterPro" id="IPR036953">
    <property type="entry name" value="GreA/GreB_C_sf"/>
</dbReference>
<dbReference type="SUPFAM" id="SSF54534">
    <property type="entry name" value="FKBP-like"/>
    <property type="match status" value="1"/>
</dbReference>
<dbReference type="AlphaFoldDB" id="A0A1F7WE37"/>
<dbReference type="GO" id="GO:0003677">
    <property type="term" value="F:DNA binding"/>
    <property type="evidence" value="ECO:0007669"/>
    <property type="project" value="InterPro"/>
</dbReference>
<dbReference type="GO" id="GO:0032784">
    <property type="term" value="P:regulation of DNA-templated transcription elongation"/>
    <property type="evidence" value="ECO:0007669"/>
    <property type="project" value="InterPro"/>
</dbReference>
<proteinExistence type="predicted"/>
<sequence length="75" mass="8253">MMYGRQLEKLAEVMSQAEVLPKPELGGEEVVIGSIVRVEDEDSGETFSHRIGSYMVALDEVGVISYVSPIAHLLF</sequence>
<accession>A0A1F7WE37</accession>
<name>A0A1F7WE37_9BACT</name>
<protein>
    <submittedName>
        <fullName evidence="1">Uncharacterized protein</fullName>
    </submittedName>
</protein>
<dbReference type="Gene3D" id="3.10.50.30">
    <property type="entry name" value="Transcription elongation factor, GreA/GreB, C-terminal domain"/>
    <property type="match status" value="1"/>
</dbReference>
<evidence type="ECO:0000313" key="1">
    <source>
        <dbReference type="EMBL" id="OGM01053.1"/>
    </source>
</evidence>
<gene>
    <name evidence="1" type="ORF">A2480_02770</name>
</gene>
<organism evidence="1 2">
    <name type="scientific">Candidatus Uhrbacteria bacterium RIFOXYC2_FULL_47_19</name>
    <dbReference type="NCBI Taxonomy" id="1802424"/>
    <lineage>
        <taxon>Bacteria</taxon>
        <taxon>Candidatus Uhriibacteriota</taxon>
    </lineage>
</organism>
<comment type="caution">
    <text evidence="1">The sequence shown here is derived from an EMBL/GenBank/DDBJ whole genome shotgun (WGS) entry which is preliminary data.</text>
</comment>
<dbReference type="Proteomes" id="UP000176988">
    <property type="component" value="Unassembled WGS sequence"/>
</dbReference>
<evidence type="ECO:0000313" key="2">
    <source>
        <dbReference type="Proteomes" id="UP000176988"/>
    </source>
</evidence>
<reference evidence="1 2" key="1">
    <citation type="journal article" date="2016" name="Nat. Commun.">
        <title>Thousands of microbial genomes shed light on interconnected biogeochemical processes in an aquifer system.</title>
        <authorList>
            <person name="Anantharaman K."/>
            <person name="Brown C.T."/>
            <person name="Hug L.A."/>
            <person name="Sharon I."/>
            <person name="Castelle C.J."/>
            <person name="Probst A.J."/>
            <person name="Thomas B.C."/>
            <person name="Singh A."/>
            <person name="Wilkins M.J."/>
            <person name="Karaoz U."/>
            <person name="Brodie E.L."/>
            <person name="Williams K.H."/>
            <person name="Hubbard S.S."/>
            <person name="Banfield J.F."/>
        </authorList>
    </citation>
    <scope>NUCLEOTIDE SEQUENCE [LARGE SCALE GENOMIC DNA]</scope>
</reference>